<reference evidence="7" key="1">
    <citation type="submission" date="2022-08" db="EMBL/GenBank/DDBJ databases">
        <title>Novel sulphate-reducing endosymbionts in the free-living metamonad Anaeramoeba.</title>
        <authorList>
            <person name="Jerlstrom-Hultqvist J."/>
            <person name="Cepicka I."/>
            <person name="Gallot-Lavallee L."/>
            <person name="Salas-Leiva D."/>
            <person name="Curtis B.A."/>
            <person name="Zahonova K."/>
            <person name="Pipaliya S."/>
            <person name="Dacks J."/>
            <person name="Roger A.J."/>
        </authorList>
    </citation>
    <scope>NUCLEOTIDE SEQUENCE</scope>
    <source>
        <strain evidence="7">Busselton2</strain>
    </source>
</reference>
<feature type="coiled-coil region" evidence="3">
    <location>
        <begin position="270"/>
        <end position="297"/>
    </location>
</feature>
<evidence type="ECO:0000259" key="4">
    <source>
        <dbReference type="PROSITE" id="PS50009"/>
    </source>
</evidence>
<evidence type="ECO:0000256" key="3">
    <source>
        <dbReference type="SAM" id="Coils"/>
    </source>
</evidence>
<dbReference type="SMART" id="SM00229">
    <property type="entry name" value="RasGEFN"/>
    <property type="match status" value="1"/>
</dbReference>
<proteinExistence type="predicted"/>
<dbReference type="InterPro" id="IPR023578">
    <property type="entry name" value="Ras_GEF_dom_sf"/>
</dbReference>
<dbReference type="Pfam" id="PF00617">
    <property type="entry name" value="RasGEF"/>
    <property type="match status" value="1"/>
</dbReference>
<dbReference type="SUPFAM" id="SSF74924">
    <property type="entry name" value="Cap-Gly domain"/>
    <property type="match status" value="1"/>
</dbReference>
<dbReference type="PROSITE" id="PS50212">
    <property type="entry name" value="RASGEF_NTER"/>
    <property type="match status" value="1"/>
</dbReference>
<dbReference type="InterPro" id="IPR036964">
    <property type="entry name" value="RASGEF_cat_dom_sf"/>
</dbReference>
<protein>
    <submittedName>
        <fullName evidence="7">Guanine nucleotide exchange factor</fullName>
    </submittedName>
</protein>
<dbReference type="SMART" id="SM01052">
    <property type="entry name" value="CAP_GLY"/>
    <property type="match status" value="1"/>
</dbReference>
<evidence type="ECO:0000256" key="1">
    <source>
        <dbReference type="ARBA" id="ARBA00022658"/>
    </source>
</evidence>
<dbReference type="GO" id="GO:0007264">
    <property type="term" value="P:small GTPase-mediated signal transduction"/>
    <property type="evidence" value="ECO:0007669"/>
    <property type="project" value="InterPro"/>
</dbReference>
<dbReference type="GO" id="GO:0005085">
    <property type="term" value="F:guanyl-nucleotide exchange factor activity"/>
    <property type="evidence" value="ECO:0007669"/>
    <property type="project" value="UniProtKB-KW"/>
</dbReference>
<keyword evidence="3" id="KW-0175">Coiled coil</keyword>
<dbReference type="PROSITE" id="PS50009">
    <property type="entry name" value="RASGEF_CAT"/>
    <property type="match status" value="1"/>
</dbReference>
<dbReference type="AlphaFoldDB" id="A0AAV8A7F9"/>
<organism evidence="7 8">
    <name type="scientific">Anaeramoeba flamelloides</name>
    <dbReference type="NCBI Taxonomy" id="1746091"/>
    <lineage>
        <taxon>Eukaryota</taxon>
        <taxon>Metamonada</taxon>
        <taxon>Anaeramoebidae</taxon>
        <taxon>Anaeramoeba</taxon>
    </lineage>
</organism>
<dbReference type="SUPFAM" id="SSF48366">
    <property type="entry name" value="Ras GEF"/>
    <property type="match status" value="1"/>
</dbReference>
<dbReference type="PROSITE" id="PS00845">
    <property type="entry name" value="CAP_GLY_1"/>
    <property type="match status" value="1"/>
</dbReference>
<feature type="coiled-coil region" evidence="3">
    <location>
        <begin position="170"/>
        <end position="244"/>
    </location>
</feature>
<keyword evidence="1 2" id="KW-0344">Guanine-nucleotide releasing factor</keyword>
<dbReference type="InterPro" id="IPR001895">
    <property type="entry name" value="RASGEF_cat_dom"/>
</dbReference>
<dbReference type="InterPro" id="IPR019804">
    <property type="entry name" value="Ras_G-nucl-exch_fac_CS"/>
</dbReference>
<dbReference type="PROSITE" id="PS50245">
    <property type="entry name" value="CAP_GLY_2"/>
    <property type="match status" value="1"/>
</dbReference>
<dbReference type="Pfam" id="PF01302">
    <property type="entry name" value="CAP_GLY"/>
    <property type="match status" value="1"/>
</dbReference>
<gene>
    <name evidence="7" type="ORF">M0812_06386</name>
</gene>
<dbReference type="SMART" id="SM00147">
    <property type="entry name" value="RasGEF"/>
    <property type="match status" value="1"/>
</dbReference>
<name>A0AAV8A7F9_9EUKA</name>
<dbReference type="Gene3D" id="1.10.840.10">
    <property type="entry name" value="Ras guanine-nucleotide exchange factors catalytic domain"/>
    <property type="match status" value="1"/>
</dbReference>
<dbReference type="InterPro" id="IPR008937">
    <property type="entry name" value="Ras-like_GEF"/>
</dbReference>
<dbReference type="PROSITE" id="PS00720">
    <property type="entry name" value="RASGEF"/>
    <property type="match status" value="1"/>
</dbReference>
<dbReference type="EMBL" id="JANTQA010000012">
    <property type="protein sequence ID" value="KAJ3450218.1"/>
    <property type="molecule type" value="Genomic_DNA"/>
</dbReference>
<sequence>MDFSIGSRVDFLGCTGKIKFFGLTHFSLNQEWVGVELDHKVGNNDGTVFGRRYFECKPNYGIFVLPSVLRATKTNPKKFPKEQSIFDRLDDPLPNLLEGSVMFSNESSKVLTSKVIMSIRQSLVEHQNIIKNLLQTMAQQNKLILTLEKCNKDYEEINLEDLGNDWDLEEELLQMDEEELIKQIEQLDEELDIETQENIKLEEELVAQHEKYEKKSFEKFKKQQKQLNDEIQQLGNEIEDEKKNIQIPQNQILSLEFDLKILKTTLHNFEKEWNKSYKEIQHKIKNLKEEKSKLWQEFEKKDGYPTECVPVFKEKIHMLTQQTNQARFLLSQYKSGKSKTRIENEKVLDPKDKIDRSDWKEKLYKYNPPIHNLRKRIIPEFRYLTFSKIYGRTKQKIQKVLTHERINQLIVQHFYAINQPEIAEFIIDKMFITKQLPAENSYCSSLFNLSFNDFMHIYDLTLSNKDLSTNQKEERYQELEHKVKDMGLALKIKGDIFIWDEPSDNPNNIEYLKNEENIGIDKENNFIDNVRCSNVNKLIQLLLSPKSDSKFLDIFLYTYQSFLKPEHFLTKLIQGYFPKKTQSETKEEYQQRKSQIRQKIISIFKAWLTFVDEIDSNVLTELMSFIQNALSKEDKIYEQLLFRRIEDRMKNKQEYVWKVNKKTVPPPKISVNNLFSEQLNITQIDPKELARQITISTSKIFRKITPYSLITLSWVKEKMKHKGIHIMEMIEYFFKISGIVKETIVLPKKLKDRKSNLIHFIKTASYCSKLQNFDSMMAISADGLHSNPILRLKKTAEEIPKKYQQRNQEMLQILESKPNSILLRKAYKESKGPMIPYLVTFLADMIFVSSAENNINGLINFQKRKALYRVLKEIHNYQNKCYYNFTSIIQIQKLIHNFQPSYTNSELFKISQKREPKK</sequence>
<dbReference type="Gene3D" id="1.20.870.10">
    <property type="entry name" value="Son of sevenless (SoS) protein Chain: S domain 1"/>
    <property type="match status" value="1"/>
</dbReference>
<feature type="domain" description="N-terminal Ras-GEF" evidence="5">
    <location>
        <begin position="526"/>
        <end position="653"/>
    </location>
</feature>
<evidence type="ECO:0000313" key="8">
    <source>
        <dbReference type="Proteomes" id="UP001146793"/>
    </source>
</evidence>
<evidence type="ECO:0000259" key="5">
    <source>
        <dbReference type="PROSITE" id="PS50212"/>
    </source>
</evidence>
<dbReference type="Gene3D" id="2.30.30.190">
    <property type="entry name" value="CAP Gly-rich-like domain"/>
    <property type="match status" value="1"/>
</dbReference>
<dbReference type="CDD" id="cd06224">
    <property type="entry name" value="REM"/>
    <property type="match status" value="1"/>
</dbReference>
<accession>A0AAV8A7F9</accession>
<comment type="caution">
    <text evidence="7">The sequence shown here is derived from an EMBL/GenBank/DDBJ whole genome shotgun (WGS) entry which is preliminary data.</text>
</comment>
<feature type="domain" description="Ras-GEF" evidence="4">
    <location>
        <begin position="685"/>
        <end position="917"/>
    </location>
</feature>
<dbReference type="Pfam" id="PF00618">
    <property type="entry name" value="RasGEF_N"/>
    <property type="match status" value="1"/>
</dbReference>
<dbReference type="Proteomes" id="UP001146793">
    <property type="component" value="Unassembled WGS sequence"/>
</dbReference>
<evidence type="ECO:0000256" key="2">
    <source>
        <dbReference type="PROSITE-ProRule" id="PRU00168"/>
    </source>
</evidence>
<feature type="domain" description="CAP-Gly" evidence="6">
    <location>
        <begin position="32"/>
        <end position="65"/>
    </location>
</feature>
<dbReference type="PANTHER" id="PTHR23113:SF99">
    <property type="entry name" value="RASGEF DOMAIN-CONTAINING PROTEIN"/>
    <property type="match status" value="1"/>
</dbReference>
<evidence type="ECO:0000259" key="6">
    <source>
        <dbReference type="PROSITE" id="PS50245"/>
    </source>
</evidence>
<dbReference type="InterPro" id="IPR036859">
    <property type="entry name" value="CAP-Gly_dom_sf"/>
</dbReference>
<dbReference type="InterPro" id="IPR000651">
    <property type="entry name" value="Ras-like_Gua-exchang_fac_N"/>
</dbReference>
<dbReference type="PANTHER" id="PTHR23113">
    <property type="entry name" value="GUANINE NUCLEOTIDE EXCHANGE FACTOR"/>
    <property type="match status" value="1"/>
</dbReference>
<dbReference type="InterPro" id="IPR000938">
    <property type="entry name" value="CAP-Gly_domain"/>
</dbReference>
<evidence type="ECO:0000313" key="7">
    <source>
        <dbReference type="EMBL" id="KAJ3450218.1"/>
    </source>
</evidence>